<name>L0RDW8_9BACT</name>
<evidence type="ECO:0000256" key="7">
    <source>
        <dbReference type="ARBA" id="ARBA00022679"/>
    </source>
</evidence>
<dbReference type="PANTHER" id="PTHR42724:SF1">
    <property type="entry name" value="TETRAACYLDISACCHARIDE 4'-KINASE, MITOCHONDRIAL-RELATED"/>
    <property type="match status" value="1"/>
</dbReference>
<comment type="catalytic activity">
    <reaction evidence="13">
        <text>a lipid A disaccharide + ATP = a lipid IVA + ADP + H(+)</text>
        <dbReference type="Rhea" id="RHEA:67840"/>
        <dbReference type="ChEBI" id="CHEBI:15378"/>
        <dbReference type="ChEBI" id="CHEBI:30616"/>
        <dbReference type="ChEBI" id="CHEBI:176343"/>
        <dbReference type="ChEBI" id="CHEBI:176425"/>
        <dbReference type="ChEBI" id="CHEBI:456216"/>
        <dbReference type="EC" id="2.7.1.130"/>
    </reaction>
</comment>
<dbReference type="STRING" id="1121451.DESAM_21499"/>
<comment type="pathway">
    <text evidence="2 13">Glycolipid biosynthesis; lipid IV(A) biosynthesis; lipid IV(A) from (3R)-3-hydroxytetradecanoyl-[acyl-carrier-protein] and UDP-N-acetyl-alpha-D-glucosamine: step 6/6.</text>
</comment>
<dbReference type="GO" id="GO:0009029">
    <property type="term" value="F:lipid-A 4'-kinase activity"/>
    <property type="evidence" value="ECO:0007669"/>
    <property type="project" value="UniProtKB-UniRule"/>
</dbReference>
<keyword evidence="11 13" id="KW-0443">Lipid metabolism</keyword>
<evidence type="ECO:0000313" key="14">
    <source>
        <dbReference type="EMBL" id="CCO23776.1"/>
    </source>
</evidence>
<dbReference type="SUPFAM" id="SSF52540">
    <property type="entry name" value="P-loop containing nucleoside triphosphate hydrolases"/>
    <property type="match status" value="1"/>
</dbReference>
<feature type="binding site" evidence="13">
    <location>
        <begin position="54"/>
        <end position="61"/>
    </location>
    <ligand>
        <name>ATP</name>
        <dbReference type="ChEBI" id="CHEBI:30616"/>
    </ligand>
</feature>
<dbReference type="PATRIC" id="fig|1121451.3.peg.1738"/>
<protein>
    <recommendedName>
        <fullName evidence="4 13">Tetraacyldisaccharide 4'-kinase</fullName>
        <ecNumber evidence="3 13">2.7.1.130</ecNumber>
    </recommendedName>
    <alternativeName>
        <fullName evidence="12 13">Lipid A 4'-kinase</fullName>
    </alternativeName>
</protein>
<reference evidence="14 15" key="1">
    <citation type="submission" date="2012-10" db="EMBL/GenBank/DDBJ databases">
        <authorList>
            <person name="Genoscope - CEA"/>
        </authorList>
    </citation>
    <scope>NUCLEOTIDE SEQUENCE [LARGE SCALE GENOMIC DNA]</scope>
    <source>
        <strain evidence="15">AM13 / DSM 14728</strain>
    </source>
</reference>
<dbReference type="HAMAP" id="MF_00409">
    <property type="entry name" value="LpxK"/>
    <property type="match status" value="1"/>
</dbReference>
<keyword evidence="5 13" id="KW-0444">Lipid biosynthesis</keyword>
<organism evidence="14 15">
    <name type="scientific">Maridesulfovibrio hydrothermalis AM13 = DSM 14728</name>
    <dbReference type="NCBI Taxonomy" id="1121451"/>
    <lineage>
        <taxon>Bacteria</taxon>
        <taxon>Pseudomonadati</taxon>
        <taxon>Thermodesulfobacteriota</taxon>
        <taxon>Desulfovibrionia</taxon>
        <taxon>Desulfovibrionales</taxon>
        <taxon>Desulfovibrionaceae</taxon>
        <taxon>Maridesulfovibrio</taxon>
    </lineage>
</organism>
<keyword evidence="7 13" id="KW-0808">Transferase</keyword>
<evidence type="ECO:0000256" key="1">
    <source>
        <dbReference type="ARBA" id="ARBA00002274"/>
    </source>
</evidence>
<dbReference type="Pfam" id="PF02606">
    <property type="entry name" value="LpxK"/>
    <property type="match status" value="1"/>
</dbReference>
<keyword evidence="6 13" id="KW-0441">Lipid A biosynthesis</keyword>
<evidence type="ECO:0000256" key="3">
    <source>
        <dbReference type="ARBA" id="ARBA00012071"/>
    </source>
</evidence>
<dbReference type="GO" id="GO:0005524">
    <property type="term" value="F:ATP binding"/>
    <property type="evidence" value="ECO:0007669"/>
    <property type="project" value="UniProtKB-UniRule"/>
</dbReference>
<evidence type="ECO:0000313" key="15">
    <source>
        <dbReference type="Proteomes" id="UP000010808"/>
    </source>
</evidence>
<dbReference type="Proteomes" id="UP000010808">
    <property type="component" value="Chromosome"/>
</dbReference>
<evidence type="ECO:0000256" key="2">
    <source>
        <dbReference type="ARBA" id="ARBA00004870"/>
    </source>
</evidence>
<evidence type="ECO:0000256" key="11">
    <source>
        <dbReference type="ARBA" id="ARBA00023098"/>
    </source>
</evidence>
<dbReference type="EMBL" id="FO203522">
    <property type="protein sequence ID" value="CCO23776.1"/>
    <property type="molecule type" value="Genomic_DNA"/>
</dbReference>
<comment type="function">
    <text evidence="1 13">Transfers the gamma-phosphate of ATP to the 4'-position of a tetraacyldisaccharide 1-phosphate intermediate (termed DS-1-P) to form tetraacyldisaccharide 1,4'-bis-phosphate (lipid IVA).</text>
</comment>
<keyword evidence="8 13" id="KW-0547">Nucleotide-binding</keyword>
<dbReference type="InterPro" id="IPR003758">
    <property type="entry name" value="LpxK"/>
</dbReference>
<comment type="similarity">
    <text evidence="13">Belongs to the LpxK family.</text>
</comment>
<dbReference type="HOGENOM" id="CLU_038816_6_1_7"/>
<sequence length="379" mass="42324">MSLLTTMQNILSPVLTPISKGYSAVMKRRAAGYENGRHERFEPLCPCISVGNIGSGGSGKTPLADWLLKWAEAEGMRAVLLTRGYGATPLSLPYLVKADSPVTEAGDEPLMLADANPAARVVVDPVRKRSGKWATDEFNPDLMLLDDGFQHMAVRRDLDFVLMTPDDFTTGWNKVIPRGTWRESKAALARADVFFVKSAPADFNLMRELVEQKLRKFRKPVFQFELKAMGLKLLGGSKRLEFGSDEYLLFAGIGSPALLLNDACIYMGRKPAGFMEFKDHHAYSAQDVEHIRNRASAVKAKKIICTPKDAVKLNALGCDDFYVIDLELVFTESIFFEENDLKFFRAGNSGRCGFDKWWTKEILEEAFGKKSDLINCVNK</sequence>
<evidence type="ECO:0000256" key="12">
    <source>
        <dbReference type="ARBA" id="ARBA00029757"/>
    </source>
</evidence>
<dbReference type="AlphaFoldDB" id="L0RDW8"/>
<evidence type="ECO:0000256" key="5">
    <source>
        <dbReference type="ARBA" id="ARBA00022516"/>
    </source>
</evidence>
<keyword evidence="9 13" id="KW-0418">Kinase</keyword>
<dbReference type="RefSeq" id="WP_015336379.1">
    <property type="nucleotide sequence ID" value="NC_020055.1"/>
</dbReference>
<dbReference type="KEGG" id="dhy:DESAM_21499"/>
<evidence type="ECO:0000256" key="9">
    <source>
        <dbReference type="ARBA" id="ARBA00022777"/>
    </source>
</evidence>
<dbReference type="GO" id="GO:0005886">
    <property type="term" value="C:plasma membrane"/>
    <property type="evidence" value="ECO:0007669"/>
    <property type="project" value="TreeGrafter"/>
</dbReference>
<accession>L0RDW8</accession>
<evidence type="ECO:0000256" key="10">
    <source>
        <dbReference type="ARBA" id="ARBA00022840"/>
    </source>
</evidence>
<evidence type="ECO:0000256" key="4">
    <source>
        <dbReference type="ARBA" id="ARBA00016436"/>
    </source>
</evidence>
<dbReference type="eggNOG" id="COG1663">
    <property type="taxonomic scope" value="Bacteria"/>
</dbReference>
<evidence type="ECO:0000256" key="6">
    <source>
        <dbReference type="ARBA" id="ARBA00022556"/>
    </source>
</evidence>
<evidence type="ECO:0000256" key="13">
    <source>
        <dbReference type="HAMAP-Rule" id="MF_00409"/>
    </source>
</evidence>
<dbReference type="NCBIfam" id="TIGR00682">
    <property type="entry name" value="lpxK"/>
    <property type="match status" value="1"/>
</dbReference>
<dbReference type="OrthoDB" id="9766423at2"/>
<proteinExistence type="inferred from homology"/>
<evidence type="ECO:0000256" key="8">
    <source>
        <dbReference type="ARBA" id="ARBA00022741"/>
    </source>
</evidence>
<keyword evidence="15" id="KW-1185">Reference proteome</keyword>
<dbReference type="GO" id="GO:0009244">
    <property type="term" value="P:lipopolysaccharide core region biosynthetic process"/>
    <property type="evidence" value="ECO:0007669"/>
    <property type="project" value="TreeGrafter"/>
</dbReference>
<dbReference type="PANTHER" id="PTHR42724">
    <property type="entry name" value="TETRAACYLDISACCHARIDE 4'-KINASE"/>
    <property type="match status" value="1"/>
</dbReference>
<gene>
    <name evidence="13 14" type="primary">lpxK</name>
    <name evidence="14" type="ORF">DESAM_21499</name>
</gene>
<keyword evidence="10 13" id="KW-0067">ATP-binding</keyword>
<dbReference type="GO" id="GO:0009245">
    <property type="term" value="P:lipid A biosynthetic process"/>
    <property type="evidence" value="ECO:0007669"/>
    <property type="project" value="UniProtKB-UniRule"/>
</dbReference>
<dbReference type="EC" id="2.7.1.130" evidence="3 13"/>
<dbReference type="InterPro" id="IPR027417">
    <property type="entry name" value="P-loop_NTPase"/>
</dbReference>
<dbReference type="UniPathway" id="UPA00359">
    <property type="reaction ID" value="UER00482"/>
</dbReference>